<organism evidence="2 3">
    <name type="scientific">Sparassis crispa</name>
    <dbReference type="NCBI Taxonomy" id="139825"/>
    <lineage>
        <taxon>Eukaryota</taxon>
        <taxon>Fungi</taxon>
        <taxon>Dikarya</taxon>
        <taxon>Basidiomycota</taxon>
        <taxon>Agaricomycotina</taxon>
        <taxon>Agaricomycetes</taxon>
        <taxon>Polyporales</taxon>
        <taxon>Sparassidaceae</taxon>
        <taxon>Sparassis</taxon>
    </lineage>
</organism>
<dbReference type="OrthoDB" id="2117972at2759"/>
<keyword evidence="3" id="KW-1185">Reference proteome</keyword>
<dbReference type="Proteomes" id="UP000287166">
    <property type="component" value="Unassembled WGS sequence"/>
</dbReference>
<dbReference type="InParanoid" id="A0A401GTF3"/>
<evidence type="ECO:0000313" key="3">
    <source>
        <dbReference type="Proteomes" id="UP000287166"/>
    </source>
</evidence>
<accession>A0A401GTF3</accession>
<feature type="transmembrane region" description="Helical" evidence="1">
    <location>
        <begin position="260"/>
        <end position="279"/>
    </location>
</feature>
<evidence type="ECO:0000256" key="1">
    <source>
        <dbReference type="SAM" id="Phobius"/>
    </source>
</evidence>
<reference evidence="2 3" key="1">
    <citation type="journal article" date="2018" name="Sci. Rep.">
        <title>Genome sequence of the cauliflower mushroom Sparassis crispa (Hanabiratake) and its association with beneficial usage.</title>
        <authorList>
            <person name="Kiyama R."/>
            <person name="Furutani Y."/>
            <person name="Kawaguchi K."/>
            <person name="Nakanishi T."/>
        </authorList>
    </citation>
    <scope>NUCLEOTIDE SEQUENCE [LARGE SCALE GENOMIC DNA]</scope>
</reference>
<evidence type="ECO:0000313" key="2">
    <source>
        <dbReference type="EMBL" id="GBE85024.1"/>
    </source>
</evidence>
<dbReference type="AlphaFoldDB" id="A0A401GTF3"/>
<keyword evidence="1" id="KW-0472">Membrane</keyword>
<name>A0A401GTF3_9APHY</name>
<gene>
    <name evidence="2" type="ORF">SCP_0702100</name>
</gene>
<dbReference type="EMBL" id="BFAD01000007">
    <property type="protein sequence ID" value="GBE85024.1"/>
    <property type="molecule type" value="Genomic_DNA"/>
</dbReference>
<dbReference type="GeneID" id="38781941"/>
<feature type="transmembrane region" description="Helical" evidence="1">
    <location>
        <begin position="223"/>
        <end position="240"/>
    </location>
</feature>
<dbReference type="RefSeq" id="XP_027615937.1">
    <property type="nucleotide sequence ID" value="XM_027760136.1"/>
</dbReference>
<proteinExistence type="predicted"/>
<keyword evidence="1" id="KW-0812">Transmembrane</keyword>
<sequence length="329" mass="36370">MHEDRGSLYFCSQQIVLLGENVDIDVDEPSVGLRWSIVACGTDFVLPGSEGIHESSSCGLPNIPLDIFVDSDVDPAAKYDPAQFPVVNGTGQRLSVQALFQFGRDHVLDVHEDYLYPFDTYRLTTTLRATSAGSNNTGDPIAISTLTTITKTSSFVVQPEDINSYALASDGSHVPSQDLNLLIQRPGVARAITMLLFSVNWMLAHSTIGFVAVSWLSSDGEKIRRYLTFIFVIVLAIPEIRKTMPDAPGFDGVLLDSIGFFPQMLITGMSAIVLLCMIAKRELELSFEPRPSSELPHRKPRVSMHFSKEVRNLRRGGTSVDFREARSWT</sequence>
<feature type="transmembrane region" description="Helical" evidence="1">
    <location>
        <begin position="191"/>
        <end position="216"/>
    </location>
</feature>
<dbReference type="STRING" id="139825.A0A401GTF3"/>
<keyword evidence="1" id="KW-1133">Transmembrane helix</keyword>
<evidence type="ECO:0008006" key="4">
    <source>
        <dbReference type="Google" id="ProtNLM"/>
    </source>
</evidence>
<protein>
    <recommendedName>
        <fullName evidence="4">Transmembrane protein</fullName>
    </recommendedName>
</protein>
<comment type="caution">
    <text evidence="2">The sequence shown here is derived from an EMBL/GenBank/DDBJ whole genome shotgun (WGS) entry which is preliminary data.</text>
</comment>